<dbReference type="Proteomes" id="UP000008144">
    <property type="component" value="Chromosome 2"/>
</dbReference>
<sequence>SKKIDGGRCKSTAHIDCKVIEKKDKKWLPLAVVAVVSNLTWRNCDVT</sequence>
<evidence type="ECO:0000313" key="1">
    <source>
        <dbReference type="Ensembl" id="ENSCINP00000030778.1"/>
    </source>
</evidence>
<reference evidence="1" key="2">
    <citation type="journal article" date="2008" name="Genome Biol.">
        <title>Improved genome assembly and evidence-based global gene model set for the chordate Ciona intestinalis: new insight into intron and operon populations.</title>
        <authorList>
            <person name="Satou Y."/>
            <person name="Mineta K."/>
            <person name="Ogasawara M."/>
            <person name="Sasakura Y."/>
            <person name="Shoguchi E."/>
            <person name="Ueno K."/>
            <person name="Yamada L."/>
            <person name="Matsumoto J."/>
            <person name="Wasserscheid J."/>
            <person name="Dewar K."/>
            <person name="Wiley G.B."/>
            <person name="Macmil S.L."/>
            <person name="Roe B.A."/>
            <person name="Zeller R.W."/>
            <person name="Hastings K.E."/>
            <person name="Lemaire P."/>
            <person name="Lindquist E."/>
            <person name="Endo T."/>
            <person name="Hotta K."/>
            <person name="Inaba K."/>
        </authorList>
    </citation>
    <scope>NUCLEOTIDE SEQUENCE [LARGE SCALE GENOMIC DNA]</scope>
    <source>
        <strain evidence="1">wild type</strain>
    </source>
</reference>
<reference evidence="1" key="3">
    <citation type="submission" date="2025-08" db="UniProtKB">
        <authorList>
            <consortium name="Ensembl"/>
        </authorList>
    </citation>
    <scope>IDENTIFICATION</scope>
</reference>
<proteinExistence type="predicted"/>
<name>H2XM95_CIOIN</name>
<dbReference type="Ensembl" id="ENSCINT00000034987.1">
    <property type="protein sequence ID" value="ENSCINP00000030778.1"/>
    <property type="gene ID" value="ENSCING00000019766.1"/>
</dbReference>
<keyword evidence="2" id="KW-1185">Reference proteome</keyword>
<accession>H2XM95</accession>
<dbReference type="EMBL" id="EAAA01001480">
    <property type="status" value="NOT_ANNOTATED_CDS"/>
    <property type="molecule type" value="Genomic_DNA"/>
</dbReference>
<organism evidence="1 2">
    <name type="scientific">Ciona intestinalis</name>
    <name type="common">Transparent sea squirt</name>
    <name type="synonym">Ascidia intestinalis</name>
    <dbReference type="NCBI Taxonomy" id="7719"/>
    <lineage>
        <taxon>Eukaryota</taxon>
        <taxon>Metazoa</taxon>
        <taxon>Chordata</taxon>
        <taxon>Tunicata</taxon>
        <taxon>Ascidiacea</taxon>
        <taxon>Phlebobranchia</taxon>
        <taxon>Cionidae</taxon>
        <taxon>Ciona</taxon>
    </lineage>
</organism>
<dbReference type="AlphaFoldDB" id="H2XM95"/>
<reference evidence="2" key="1">
    <citation type="journal article" date="2002" name="Science">
        <title>The draft genome of Ciona intestinalis: insights into chordate and vertebrate origins.</title>
        <authorList>
            <person name="Dehal P."/>
            <person name="Satou Y."/>
            <person name="Campbell R.K."/>
            <person name="Chapman J."/>
            <person name="Degnan B."/>
            <person name="De Tomaso A."/>
            <person name="Davidson B."/>
            <person name="Di Gregorio A."/>
            <person name="Gelpke M."/>
            <person name="Goodstein D.M."/>
            <person name="Harafuji N."/>
            <person name="Hastings K.E."/>
            <person name="Ho I."/>
            <person name="Hotta K."/>
            <person name="Huang W."/>
            <person name="Kawashima T."/>
            <person name="Lemaire P."/>
            <person name="Martinez D."/>
            <person name="Meinertzhagen I.A."/>
            <person name="Necula S."/>
            <person name="Nonaka M."/>
            <person name="Putnam N."/>
            <person name="Rash S."/>
            <person name="Saiga H."/>
            <person name="Satake M."/>
            <person name="Terry A."/>
            <person name="Yamada L."/>
            <person name="Wang H.G."/>
            <person name="Awazu S."/>
            <person name="Azumi K."/>
            <person name="Boore J."/>
            <person name="Branno M."/>
            <person name="Chin-Bow S."/>
            <person name="DeSantis R."/>
            <person name="Doyle S."/>
            <person name="Francino P."/>
            <person name="Keys D.N."/>
            <person name="Haga S."/>
            <person name="Hayashi H."/>
            <person name="Hino K."/>
            <person name="Imai K.S."/>
            <person name="Inaba K."/>
            <person name="Kano S."/>
            <person name="Kobayashi K."/>
            <person name="Kobayashi M."/>
            <person name="Lee B.I."/>
            <person name="Makabe K.W."/>
            <person name="Manohar C."/>
            <person name="Matassi G."/>
            <person name="Medina M."/>
            <person name="Mochizuki Y."/>
            <person name="Mount S."/>
            <person name="Morishita T."/>
            <person name="Miura S."/>
            <person name="Nakayama A."/>
            <person name="Nishizaka S."/>
            <person name="Nomoto H."/>
            <person name="Ohta F."/>
            <person name="Oishi K."/>
            <person name="Rigoutsos I."/>
            <person name="Sano M."/>
            <person name="Sasaki A."/>
            <person name="Sasakura Y."/>
            <person name="Shoguchi E."/>
            <person name="Shin-i T."/>
            <person name="Spagnuolo A."/>
            <person name="Stainier D."/>
            <person name="Suzuki M.M."/>
            <person name="Tassy O."/>
            <person name="Takatori N."/>
            <person name="Tokuoka M."/>
            <person name="Yagi K."/>
            <person name="Yoshizaki F."/>
            <person name="Wada S."/>
            <person name="Zhang C."/>
            <person name="Hyatt P.D."/>
            <person name="Larimer F."/>
            <person name="Detter C."/>
            <person name="Doggett N."/>
            <person name="Glavina T."/>
            <person name="Hawkins T."/>
            <person name="Richardson P."/>
            <person name="Lucas S."/>
            <person name="Kohara Y."/>
            <person name="Levine M."/>
            <person name="Satoh N."/>
            <person name="Rokhsar D.S."/>
        </authorList>
    </citation>
    <scope>NUCLEOTIDE SEQUENCE [LARGE SCALE GENOMIC DNA]</scope>
</reference>
<reference evidence="1" key="4">
    <citation type="submission" date="2025-09" db="UniProtKB">
        <authorList>
            <consortium name="Ensembl"/>
        </authorList>
    </citation>
    <scope>IDENTIFICATION</scope>
</reference>
<dbReference type="HOGENOM" id="CLU_3177757_0_0_1"/>
<dbReference type="InParanoid" id="H2XM95"/>
<evidence type="ECO:0000313" key="2">
    <source>
        <dbReference type="Proteomes" id="UP000008144"/>
    </source>
</evidence>
<protein>
    <submittedName>
        <fullName evidence="1">Uncharacterized protein</fullName>
    </submittedName>
</protein>